<dbReference type="InterPro" id="IPR019412">
    <property type="entry name" value="IML2/TPR_39"/>
</dbReference>
<comment type="caution">
    <text evidence="3">The sequence shown here is derived from an EMBL/GenBank/DDBJ whole genome shotgun (WGS) entry which is preliminary data.</text>
</comment>
<evidence type="ECO:0000256" key="1">
    <source>
        <dbReference type="ARBA" id="ARBA00010925"/>
    </source>
</evidence>
<dbReference type="Pfam" id="PF10300">
    <property type="entry name" value="Iml2-TPR_39"/>
    <property type="match status" value="1"/>
</dbReference>
<dbReference type="Proteomes" id="UP001165120">
    <property type="component" value="Unassembled WGS sequence"/>
</dbReference>
<feature type="compositionally biased region" description="Low complexity" evidence="2">
    <location>
        <begin position="234"/>
        <end position="266"/>
    </location>
</feature>
<feature type="region of interest" description="Disordered" evidence="2">
    <location>
        <begin position="205"/>
        <end position="324"/>
    </location>
</feature>
<comment type="similarity">
    <text evidence="1">Belongs to the IML2 family.</text>
</comment>
<protein>
    <submittedName>
        <fullName evidence="3">Unnamed protein product</fullName>
    </submittedName>
</protein>
<evidence type="ECO:0000313" key="3">
    <source>
        <dbReference type="EMBL" id="GME75661.1"/>
    </source>
</evidence>
<dbReference type="GO" id="GO:0005829">
    <property type="term" value="C:cytosol"/>
    <property type="evidence" value="ECO:0007669"/>
    <property type="project" value="TreeGrafter"/>
</dbReference>
<evidence type="ECO:0000256" key="2">
    <source>
        <dbReference type="SAM" id="MobiDB-lite"/>
    </source>
</evidence>
<dbReference type="AlphaFoldDB" id="A0A9W6WJG4"/>
<sequence>MFPDPIRDSLINFFNIASLALGITRNRPDSLTHEERTNRIVQQALEFENALKAMDYVLDDRSSEGIHLISNHNEVAISKLAYGVIQFLEATLGFEPETMKRANNTLIAASDMCWKEKVKAEGLKLQTSAIYPPGTEWAVTYAESNLLSALLMLLSESVVESAKALLKLRRAYHSLDEISKKMEKYNSDINLAAKNKSSSIISIGVRQPKQSNNDIDITSNNNKPPSIQIDRSHSSNNISSAASIARSPNPNGSSSINNNNNNNGNNTPRSDGANGGTLSPGYTSDRSRSGSVSSSNSSNFQDAKSASLKRDSSNASLNSLDTSSTSSAFTSLSLFSDIPIQLTDQQRKDTDMLKKLEKIYQMRKERIYGEHIGNPPVKDSLRTELGYKEPTTITVNDEAEIGHESMEIDIDKLSKKFDNLIFNIGDPDISTIDEFIHSGVNLCFGILQVVLSLIPPAIGKVLSVVGFKGSREVGLQMTLISIYLPLKN</sequence>
<accession>A0A9W6WJG4</accession>
<dbReference type="GO" id="GO:0005741">
    <property type="term" value="C:mitochondrial outer membrane"/>
    <property type="evidence" value="ECO:0007669"/>
    <property type="project" value="TreeGrafter"/>
</dbReference>
<gene>
    <name evidence="3" type="ORF">Cboi02_000487300</name>
</gene>
<keyword evidence="4" id="KW-1185">Reference proteome</keyword>
<proteinExistence type="inferred from homology"/>
<dbReference type="PANTHER" id="PTHR31859:SF1">
    <property type="entry name" value="TETRATRICOPEPTIDE REPEAT PROTEIN 39C"/>
    <property type="match status" value="1"/>
</dbReference>
<organism evidence="3 4">
    <name type="scientific">Candida boidinii</name>
    <name type="common">Yeast</name>
    <dbReference type="NCBI Taxonomy" id="5477"/>
    <lineage>
        <taxon>Eukaryota</taxon>
        <taxon>Fungi</taxon>
        <taxon>Dikarya</taxon>
        <taxon>Ascomycota</taxon>
        <taxon>Saccharomycotina</taxon>
        <taxon>Pichiomycetes</taxon>
        <taxon>Pichiales</taxon>
        <taxon>Pichiaceae</taxon>
        <taxon>Ogataea</taxon>
        <taxon>Ogataea/Candida clade</taxon>
    </lineage>
</organism>
<evidence type="ECO:0000313" key="4">
    <source>
        <dbReference type="Proteomes" id="UP001165120"/>
    </source>
</evidence>
<name>A0A9W6WJG4_CANBO</name>
<feature type="compositionally biased region" description="Low complexity" evidence="2">
    <location>
        <begin position="313"/>
        <end position="324"/>
    </location>
</feature>
<feature type="compositionally biased region" description="Low complexity" evidence="2">
    <location>
        <begin position="211"/>
        <end position="222"/>
    </location>
</feature>
<feature type="compositionally biased region" description="Low complexity" evidence="2">
    <location>
        <begin position="289"/>
        <end position="299"/>
    </location>
</feature>
<dbReference type="GO" id="GO:0005634">
    <property type="term" value="C:nucleus"/>
    <property type="evidence" value="ECO:0007669"/>
    <property type="project" value="TreeGrafter"/>
</dbReference>
<reference evidence="3" key="1">
    <citation type="submission" date="2023-04" db="EMBL/GenBank/DDBJ databases">
        <title>Candida boidinii NBRC 10035.</title>
        <authorList>
            <person name="Ichikawa N."/>
            <person name="Sato H."/>
            <person name="Tonouchi N."/>
        </authorList>
    </citation>
    <scope>NUCLEOTIDE SEQUENCE</scope>
    <source>
        <strain evidence="3">NBRC 10035</strain>
    </source>
</reference>
<dbReference type="EMBL" id="BSXN01002126">
    <property type="protein sequence ID" value="GME75661.1"/>
    <property type="molecule type" value="Genomic_DNA"/>
</dbReference>
<dbReference type="PANTHER" id="PTHR31859">
    <property type="entry name" value="TETRATRICOPEPTIDE REPEAT PROTEIN 39 FAMILY MEMBER"/>
    <property type="match status" value="1"/>
</dbReference>